<keyword evidence="2" id="KW-1185">Reference proteome</keyword>
<accession>A0ACC1D355</accession>
<organism evidence="1 2">
    <name type="scientific">Dendrolimus kikuchii</name>
    <dbReference type="NCBI Taxonomy" id="765133"/>
    <lineage>
        <taxon>Eukaryota</taxon>
        <taxon>Metazoa</taxon>
        <taxon>Ecdysozoa</taxon>
        <taxon>Arthropoda</taxon>
        <taxon>Hexapoda</taxon>
        <taxon>Insecta</taxon>
        <taxon>Pterygota</taxon>
        <taxon>Neoptera</taxon>
        <taxon>Endopterygota</taxon>
        <taxon>Lepidoptera</taxon>
        <taxon>Glossata</taxon>
        <taxon>Ditrysia</taxon>
        <taxon>Bombycoidea</taxon>
        <taxon>Lasiocampidae</taxon>
        <taxon>Dendrolimus</taxon>
    </lineage>
</organism>
<reference evidence="1 2" key="1">
    <citation type="journal article" date="2021" name="Front. Genet.">
        <title>Chromosome-Level Genome Assembly Reveals Significant Gene Expansion in the Toll and IMD Signaling Pathways of Dendrolimus kikuchii.</title>
        <authorList>
            <person name="Zhou J."/>
            <person name="Wu P."/>
            <person name="Xiong Z."/>
            <person name="Liu N."/>
            <person name="Zhao N."/>
            <person name="Ji M."/>
            <person name="Qiu Y."/>
            <person name="Yang B."/>
        </authorList>
    </citation>
    <scope>NUCLEOTIDE SEQUENCE [LARGE SCALE GENOMIC DNA]</scope>
    <source>
        <strain evidence="1">Ann1</strain>
    </source>
</reference>
<proteinExistence type="predicted"/>
<dbReference type="EMBL" id="CM034396">
    <property type="protein sequence ID" value="KAJ0178379.1"/>
    <property type="molecule type" value="Genomic_DNA"/>
</dbReference>
<evidence type="ECO:0000313" key="1">
    <source>
        <dbReference type="EMBL" id="KAJ0178379.1"/>
    </source>
</evidence>
<dbReference type="Proteomes" id="UP000824533">
    <property type="component" value="Linkage Group LG10"/>
</dbReference>
<sequence>MAVLPDLDTRSILNVVEENFQKIGLKAYPIRMIYGGEHLLPKEELIKQFKKTVNGVNSCYCEIPINGLLLVYDSYFVHVLEGSEDTVHRQLRFLMQREIDWIAEMKKLDQEAAIAAAKAAEEAAAEGRTVILKEDIGSKPDWKMFKRLKMMMVYHSITKLQFHKWRAVTARPPSLIGKLDVFGPLSEHMEQLRIFLDKIKKLCNFARANEALSFEGLSAVDPRMEALPEVALLDYLIQSPHILELRNVMYLHRRVDDYCFYFENVWPLATHFTPRCLFKLKIDDSFVEPLPVMPWEMVKKEAAEDDEIEEHQSMSSDSD</sequence>
<protein>
    <submittedName>
        <fullName evidence="1">Uncharacterized protein</fullName>
    </submittedName>
</protein>
<comment type="caution">
    <text evidence="1">The sequence shown here is derived from an EMBL/GenBank/DDBJ whole genome shotgun (WGS) entry which is preliminary data.</text>
</comment>
<name>A0ACC1D355_9NEOP</name>
<evidence type="ECO:0000313" key="2">
    <source>
        <dbReference type="Proteomes" id="UP000824533"/>
    </source>
</evidence>
<gene>
    <name evidence="1" type="ORF">K1T71_006202</name>
</gene>